<dbReference type="Proteomes" id="UP000011560">
    <property type="component" value="Unassembled WGS sequence"/>
</dbReference>
<dbReference type="RefSeq" id="WP_007703951.1">
    <property type="nucleotide sequence ID" value="NZ_AOIQ01000021.1"/>
</dbReference>
<reference evidence="1 2" key="1">
    <citation type="journal article" date="2014" name="PLoS Genet.">
        <title>Phylogenetically driven sequencing of extremely halophilic archaea reveals strategies for static and dynamic osmo-response.</title>
        <authorList>
            <person name="Becker E.A."/>
            <person name="Seitzer P.M."/>
            <person name="Tritt A."/>
            <person name="Larsen D."/>
            <person name="Krusor M."/>
            <person name="Yao A.I."/>
            <person name="Wu D."/>
            <person name="Madern D."/>
            <person name="Eisen J.A."/>
            <person name="Darling A.E."/>
            <person name="Facciotti M.T."/>
        </authorList>
    </citation>
    <scope>NUCLEOTIDE SEQUENCE [LARGE SCALE GENOMIC DNA]</scope>
    <source>
        <strain evidence="1 2">JCM 14624</strain>
    </source>
</reference>
<comment type="caution">
    <text evidence="1">The sequence shown here is derived from an EMBL/GenBank/DDBJ whole genome shotgun (WGS) entry which is preliminary data.</text>
</comment>
<dbReference type="AlphaFoldDB" id="M0BCI2"/>
<sequence>MTDDAIVTPADLARTYDGGYYDDPWPIVEQYWDVMDYKSRHPNKGSSAVASALDLPRSRIRTWLDGGAPDAARAIDVARRHNWIEISYGHATFDALNALVANVFSSGSIASETYVPAFALDPNRRQLHIVDGLEAVGIGYEVVDDREGRTDEARPTEHGSILGRVLAALGAPVGSKGDQRVTLPVYLDGAPTAVRETFVLCYLENRANEHNDILRFREERGDGYLRELAALIENVSGGSVSVSEKNVILSRDATDAIGV</sequence>
<gene>
    <name evidence="1" type="ORF">C479_14263</name>
</gene>
<organism evidence="1 2">
    <name type="scientific">Halovivax asiaticus JCM 14624</name>
    <dbReference type="NCBI Taxonomy" id="1227490"/>
    <lineage>
        <taxon>Archaea</taxon>
        <taxon>Methanobacteriati</taxon>
        <taxon>Methanobacteriota</taxon>
        <taxon>Stenosarchaea group</taxon>
        <taxon>Halobacteria</taxon>
        <taxon>Halobacteriales</taxon>
        <taxon>Natrialbaceae</taxon>
        <taxon>Halovivax</taxon>
    </lineage>
</organism>
<proteinExistence type="predicted"/>
<evidence type="ECO:0000313" key="1">
    <source>
        <dbReference type="EMBL" id="ELZ08510.1"/>
    </source>
</evidence>
<accession>M0BCI2</accession>
<name>M0BCI2_9EURY</name>
<dbReference type="PATRIC" id="fig|1227490.4.peg.2893"/>
<dbReference type="EMBL" id="AOIQ01000021">
    <property type="protein sequence ID" value="ELZ08510.1"/>
    <property type="molecule type" value="Genomic_DNA"/>
</dbReference>
<keyword evidence="2" id="KW-1185">Reference proteome</keyword>
<dbReference type="OrthoDB" id="200049at2157"/>
<protein>
    <submittedName>
        <fullName evidence="1">Uncharacterized protein</fullName>
    </submittedName>
</protein>
<evidence type="ECO:0000313" key="2">
    <source>
        <dbReference type="Proteomes" id="UP000011560"/>
    </source>
</evidence>